<reference evidence="16 17" key="1">
    <citation type="journal article" date="2014" name="BMC Genomics">
        <title>Comparative genomics of the major fungal agents of human and animal Sporotrichosis: Sporothrix schenckii and Sporothrix brasiliensis.</title>
        <authorList>
            <person name="Teixeira M.M."/>
            <person name="de Almeida L.G."/>
            <person name="Kubitschek-Barreira P."/>
            <person name="Alves F.L."/>
            <person name="Kioshima E.S."/>
            <person name="Abadio A.K."/>
            <person name="Fernandes L."/>
            <person name="Derengowski L.S."/>
            <person name="Ferreira K.S."/>
            <person name="Souza R.C."/>
            <person name="Ruiz J.C."/>
            <person name="de Andrade N.C."/>
            <person name="Paes H.C."/>
            <person name="Nicola A.M."/>
            <person name="Albuquerque P."/>
            <person name="Gerber A.L."/>
            <person name="Martins V.P."/>
            <person name="Peconick L.D."/>
            <person name="Neto A.V."/>
            <person name="Chaucanez C.B."/>
            <person name="Silva P.A."/>
            <person name="Cunha O.L."/>
            <person name="de Oliveira F.F."/>
            <person name="dos Santos T.C."/>
            <person name="Barros A.L."/>
            <person name="Soares M.A."/>
            <person name="de Oliveira L.M."/>
            <person name="Marini M.M."/>
            <person name="Villalobos-Duno H."/>
            <person name="Cunha M.M."/>
            <person name="de Hoog S."/>
            <person name="da Silveira J.F."/>
            <person name="Henrissat B."/>
            <person name="Nino-Vega G.A."/>
            <person name="Cisalpino P.S."/>
            <person name="Mora-Montes H.M."/>
            <person name="Almeida S.R."/>
            <person name="Stajich J.E."/>
            <person name="Lopes-Bezerra L.M."/>
            <person name="Vasconcelos A.T."/>
            <person name="Felipe M.S."/>
        </authorList>
    </citation>
    <scope>NUCLEOTIDE SEQUENCE [LARGE SCALE GENOMIC DNA]</scope>
    <source>
        <strain evidence="16 17">5110</strain>
    </source>
</reference>
<comment type="caution">
    <text evidence="16">The sequence shown here is derived from an EMBL/GenBank/DDBJ whole genome shotgun (WGS) entry which is preliminary data.</text>
</comment>
<name>A0A0C2F615_9PEZI</name>
<protein>
    <recommendedName>
        <fullName evidence="5">Adenine DNA glycosylase</fullName>
        <ecNumber evidence="4">3.2.2.31</ecNumber>
    </recommendedName>
</protein>
<comment type="similarity">
    <text evidence="3">Belongs to the Nth/MutY family.</text>
</comment>
<dbReference type="Pfam" id="PF14815">
    <property type="entry name" value="NUDIX_4"/>
    <property type="match status" value="1"/>
</dbReference>
<evidence type="ECO:0000256" key="6">
    <source>
        <dbReference type="ARBA" id="ARBA00022485"/>
    </source>
</evidence>
<evidence type="ECO:0000256" key="13">
    <source>
        <dbReference type="ARBA" id="ARBA00023295"/>
    </source>
</evidence>
<keyword evidence="12" id="KW-0234">DNA repair</keyword>
<evidence type="ECO:0000256" key="14">
    <source>
        <dbReference type="SAM" id="MobiDB-lite"/>
    </source>
</evidence>
<dbReference type="VEuPathDB" id="FungiDB:SPBR_08888"/>
<dbReference type="AlphaFoldDB" id="A0A0C2F615"/>
<keyword evidence="6" id="KW-0004">4Fe-4S</keyword>
<evidence type="ECO:0000256" key="12">
    <source>
        <dbReference type="ARBA" id="ARBA00023204"/>
    </source>
</evidence>
<keyword evidence="8" id="KW-0227">DNA damage</keyword>
<dbReference type="InterPro" id="IPR015797">
    <property type="entry name" value="NUDIX_hydrolase-like_dom_sf"/>
</dbReference>
<dbReference type="GO" id="GO:0006298">
    <property type="term" value="P:mismatch repair"/>
    <property type="evidence" value="ECO:0007669"/>
    <property type="project" value="TreeGrafter"/>
</dbReference>
<dbReference type="SUPFAM" id="SSF55811">
    <property type="entry name" value="Nudix"/>
    <property type="match status" value="1"/>
</dbReference>
<dbReference type="OrthoDB" id="10248838at2759"/>
<dbReference type="InterPro" id="IPR023170">
    <property type="entry name" value="HhH_base_excis_C"/>
</dbReference>
<evidence type="ECO:0000256" key="1">
    <source>
        <dbReference type="ARBA" id="ARBA00000843"/>
    </source>
</evidence>
<dbReference type="GO" id="GO:0051539">
    <property type="term" value="F:4 iron, 4 sulfur cluster binding"/>
    <property type="evidence" value="ECO:0007669"/>
    <property type="project" value="UniProtKB-KW"/>
</dbReference>
<organism evidence="16 17">
    <name type="scientific">Sporothrix brasiliensis 5110</name>
    <dbReference type="NCBI Taxonomy" id="1398154"/>
    <lineage>
        <taxon>Eukaryota</taxon>
        <taxon>Fungi</taxon>
        <taxon>Dikarya</taxon>
        <taxon>Ascomycota</taxon>
        <taxon>Pezizomycotina</taxon>
        <taxon>Sordariomycetes</taxon>
        <taxon>Sordariomycetidae</taxon>
        <taxon>Ophiostomatales</taxon>
        <taxon>Ophiostomataceae</taxon>
        <taxon>Sporothrix</taxon>
    </lineage>
</organism>
<evidence type="ECO:0000313" key="17">
    <source>
        <dbReference type="Proteomes" id="UP000031575"/>
    </source>
</evidence>
<feature type="region of interest" description="Disordered" evidence="14">
    <location>
        <begin position="372"/>
        <end position="397"/>
    </location>
</feature>
<dbReference type="HOGENOM" id="CLU_012862_0_0_1"/>
<proteinExistence type="inferred from homology"/>
<comment type="catalytic activity">
    <reaction evidence="1">
        <text>Hydrolyzes free adenine bases from 7,8-dihydro-8-oxoguanine:adenine mismatched double-stranded DNA, leaving an apurinic site.</text>
        <dbReference type="EC" id="3.2.2.31"/>
    </reaction>
</comment>
<dbReference type="GO" id="GO:0032357">
    <property type="term" value="F:oxidized purine DNA binding"/>
    <property type="evidence" value="ECO:0007669"/>
    <property type="project" value="TreeGrafter"/>
</dbReference>
<keyword evidence="7" id="KW-0479">Metal-binding</keyword>
<dbReference type="PANTHER" id="PTHR42944">
    <property type="entry name" value="ADENINE DNA GLYCOSYLASE"/>
    <property type="match status" value="1"/>
</dbReference>
<dbReference type="CDD" id="cd03431">
    <property type="entry name" value="NUDIX_DNA_Glycosylase_C-MutY"/>
    <property type="match status" value="1"/>
</dbReference>
<dbReference type="Gene3D" id="1.10.340.30">
    <property type="entry name" value="Hypothetical protein, domain 2"/>
    <property type="match status" value="1"/>
</dbReference>
<dbReference type="InterPro" id="IPR044298">
    <property type="entry name" value="MIG/MutY"/>
</dbReference>
<evidence type="ECO:0000256" key="4">
    <source>
        <dbReference type="ARBA" id="ARBA00012045"/>
    </source>
</evidence>
<dbReference type="GO" id="GO:0046872">
    <property type="term" value="F:metal ion binding"/>
    <property type="evidence" value="ECO:0007669"/>
    <property type="project" value="UniProtKB-KW"/>
</dbReference>
<evidence type="ECO:0000256" key="2">
    <source>
        <dbReference type="ARBA" id="ARBA00001966"/>
    </source>
</evidence>
<evidence type="ECO:0000313" key="16">
    <source>
        <dbReference type="EMBL" id="KIH86463.1"/>
    </source>
</evidence>
<dbReference type="GO" id="GO:0006285">
    <property type="term" value="P:base-excision repair, AP site formation"/>
    <property type="evidence" value="ECO:0007669"/>
    <property type="project" value="UniProtKB-ARBA"/>
</dbReference>
<keyword evidence="11" id="KW-0411">Iron-sulfur</keyword>
<dbReference type="Gene3D" id="3.90.79.10">
    <property type="entry name" value="Nucleoside Triphosphate Pyrophosphohydrolase"/>
    <property type="match status" value="1"/>
</dbReference>
<dbReference type="GO" id="GO:0034039">
    <property type="term" value="F:8-oxo-7,8-dihydroguanine DNA N-glycosylase activity"/>
    <property type="evidence" value="ECO:0007669"/>
    <property type="project" value="TreeGrafter"/>
</dbReference>
<dbReference type="CDD" id="cd00056">
    <property type="entry name" value="ENDO3c"/>
    <property type="match status" value="1"/>
</dbReference>
<feature type="region of interest" description="Disordered" evidence="14">
    <location>
        <begin position="1"/>
        <end position="20"/>
    </location>
</feature>
<dbReference type="GeneID" id="63681935"/>
<dbReference type="Pfam" id="PF00730">
    <property type="entry name" value="HhH-GPD"/>
    <property type="match status" value="1"/>
</dbReference>
<evidence type="ECO:0000256" key="7">
    <source>
        <dbReference type="ARBA" id="ARBA00022723"/>
    </source>
</evidence>
<feature type="compositionally biased region" description="Basic and acidic residues" evidence="14">
    <location>
        <begin position="27"/>
        <end position="37"/>
    </location>
</feature>
<dbReference type="SUPFAM" id="SSF48150">
    <property type="entry name" value="DNA-glycosylase"/>
    <property type="match status" value="1"/>
</dbReference>
<dbReference type="InterPro" id="IPR003265">
    <property type="entry name" value="HhH-GPD_domain"/>
</dbReference>
<keyword evidence="13" id="KW-0326">Glycosidase</keyword>
<dbReference type="GO" id="GO:0000701">
    <property type="term" value="F:purine-specific mismatch base pair DNA N-glycosylase activity"/>
    <property type="evidence" value="ECO:0007669"/>
    <property type="project" value="UniProtKB-EC"/>
</dbReference>
<dbReference type="GO" id="GO:0035485">
    <property type="term" value="F:adenine/guanine mispair binding"/>
    <property type="evidence" value="ECO:0007669"/>
    <property type="project" value="TreeGrafter"/>
</dbReference>
<evidence type="ECO:0000256" key="11">
    <source>
        <dbReference type="ARBA" id="ARBA00023014"/>
    </source>
</evidence>
<comment type="cofactor">
    <cofactor evidence="2">
        <name>[4Fe-4S] cluster</name>
        <dbReference type="ChEBI" id="CHEBI:49883"/>
    </cofactor>
</comment>
<evidence type="ECO:0000256" key="3">
    <source>
        <dbReference type="ARBA" id="ARBA00008343"/>
    </source>
</evidence>
<dbReference type="Gene3D" id="1.10.1670.10">
    <property type="entry name" value="Helix-hairpin-Helix base-excision DNA repair enzymes (C-terminal)"/>
    <property type="match status" value="1"/>
</dbReference>
<gene>
    <name evidence="16" type="ORF">SPBR_08888</name>
</gene>
<sequence>MSRSQRASAAAAAKRIAVQADHDEAADYIHSGGEKRTAKAIATLPRRPAAKRKRDSASPEYEDVEDENENEDEDNEDVDDDDNDSEAEAMQRKNRIPVSKRLTVGTPVVKKAKKARRATNTNDTFPLEQRLFSRAGRPATGNGVVPPACCPPERRHTVDYHRPLLLDGADGRRARDALLAWYDRVSAARGMPWRRPWVDPTAGLGGDDAQARTALARRAYEVWISEIMAQQTRIAVVIGYWTRWMARWPTMAALAAASADDVLQAWSGLGYYSRASRVHEAARLVAADPVLRGLLPPDVATLASRIPGVGRYTAGAVSAIVYGRAAPMVDGNVMRVLSRQLGVFADSKADKALVDLLWAAAEALVQAVARDGPTEGGDAAGATDDEEQLQLQPAVSDRPGRWGQALMELGSTVCAPKPDCAACPIRSTCRAYAEGLVLHARNTTGTVPPPLVTTENGNGPGDDDVCDLCEQFPELDEEEAAALARADKNKDTKPDDKVTTSPFFDVEDAAAGVKKLSREALATVVSHARTFPLRRPKKPVREVETLVCAVRLKTLQNKGHGLYLLHQRPAKGLLASLWQLPSHDLPAALDGKAARRKAAEAFVTRWLTDGEEDGRSKAKNGTSRGGTCAAATAPLRITQATELGTVPWLFSHLRQTMHVYLFDVAPEDRGSINRSNLPTPASCCWATAAEAEKKYSMGTGMRKCWALVREAVE</sequence>
<dbReference type="PANTHER" id="PTHR42944:SF1">
    <property type="entry name" value="ADENINE DNA GLYCOSYLASE"/>
    <property type="match status" value="1"/>
</dbReference>
<dbReference type="EC" id="3.2.2.31" evidence="4"/>
<accession>A0A0C2F615</accession>
<evidence type="ECO:0000256" key="9">
    <source>
        <dbReference type="ARBA" id="ARBA00022801"/>
    </source>
</evidence>
<dbReference type="InterPro" id="IPR029119">
    <property type="entry name" value="MutY_C"/>
</dbReference>
<keyword evidence="10" id="KW-0408">Iron</keyword>
<evidence type="ECO:0000256" key="8">
    <source>
        <dbReference type="ARBA" id="ARBA00022763"/>
    </source>
</evidence>
<evidence type="ECO:0000259" key="15">
    <source>
        <dbReference type="SMART" id="SM00478"/>
    </source>
</evidence>
<feature type="compositionally biased region" description="Low complexity" evidence="14">
    <location>
        <begin position="1"/>
        <end position="19"/>
    </location>
</feature>
<dbReference type="InterPro" id="IPR011257">
    <property type="entry name" value="DNA_glycosylase"/>
</dbReference>
<evidence type="ECO:0000256" key="10">
    <source>
        <dbReference type="ARBA" id="ARBA00023004"/>
    </source>
</evidence>
<feature type="domain" description="HhH-GPD" evidence="15">
    <location>
        <begin position="228"/>
        <end position="412"/>
    </location>
</feature>
<dbReference type="GO" id="GO:0005634">
    <property type="term" value="C:nucleus"/>
    <property type="evidence" value="ECO:0007669"/>
    <property type="project" value="TreeGrafter"/>
</dbReference>
<keyword evidence="17" id="KW-1185">Reference proteome</keyword>
<feature type="compositionally biased region" description="Acidic residues" evidence="14">
    <location>
        <begin position="60"/>
        <end position="87"/>
    </location>
</feature>
<dbReference type="SMART" id="SM00478">
    <property type="entry name" value="ENDO3c"/>
    <property type="match status" value="1"/>
</dbReference>
<dbReference type="Proteomes" id="UP000031575">
    <property type="component" value="Unassembled WGS sequence"/>
</dbReference>
<keyword evidence="9" id="KW-0378">Hydrolase</keyword>
<dbReference type="RefSeq" id="XP_040614473.1">
    <property type="nucleotide sequence ID" value="XM_040767014.1"/>
</dbReference>
<evidence type="ECO:0000256" key="5">
    <source>
        <dbReference type="ARBA" id="ARBA00022023"/>
    </source>
</evidence>
<dbReference type="EMBL" id="AWTV01000011">
    <property type="protein sequence ID" value="KIH86463.1"/>
    <property type="molecule type" value="Genomic_DNA"/>
</dbReference>
<feature type="region of interest" description="Disordered" evidence="14">
    <location>
        <begin position="27"/>
        <end position="100"/>
    </location>
</feature>